<keyword evidence="2" id="KW-0843">Virulence</keyword>
<name>A0AAD6ZUE0_9AGAR</name>
<feature type="domain" description="LysM" evidence="3">
    <location>
        <begin position="9"/>
        <end position="55"/>
    </location>
</feature>
<dbReference type="SMART" id="SM00257">
    <property type="entry name" value="LysM"/>
    <property type="match status" value="3"/>
</dbReference>
<evidence type="ECO:0000256" key="2">
    <source>
        <dbReference type="ARBA" id="ARBA00023026"/>
    </source>
</evidence>
<comment type="caution">
    <text evidence="4">The sequence shown here is derived from an EMBL/GenBank/DDBJ whole genome shotgun (WGS) entry which is preliminary data.</text>
</comment>
<dbReference type="PANTHER" id="PTHR34997:SF1">
    <property type="entry name" value="PEPTIDOGLYCAN-BINDING LYSIN DOMAIN"/>
    <property type="match status" value="1"/>
</dbReference>
<dbReference type="SUPFAM" id="SSF54106">
    <property type="entry name" value="LysM domain"/>
    <property type="match status" value="3"/>
</dbReference>
<dbReference type="Proteomes" id="UP001218218">
    <property type="component" value="Unassembled WGS sequence"/>
</dbReference>
<feature type="domain" description="LysM" evidence="3">
    <location>
        <begin position="80"/>
        <end position="126"/>
    </location>
</feature>
<dbReference type="Gene3D" id="3.10.350.10">
    <property type="entry name" value="LysM domain"/>
    <property type="match status" value="3"/>
</dbReference>
<keyword evidence="5" id="KW-1185">Reference proteome</keyword>
<dbReference type="Pfam" id="PF01476">
    <property type="entry name" value="LysM"/>
    <property type="match status" value="3"/>
</dbReference>
<gene>
    <name evidence="4" type="ORF">DFH08DRAFT_705483</name>
</gene>
<protein>
    <recommendedName>
        <fullName evidence="3">LysM domain-containing protein</fullName>
    </recommendedName>
</protein>
<dbReference type="EMBL" id="JARIHO010000029">
    <property type="protein sequence ID" value="KAJ7337722.1"/>
    <property type="molecule type" value="Genomic_DNA"/>
</dbReference>
<reference evidence="4" key="1">
    <citation type="submission" date="2023-03" db="EMBL/GenBank/DDBJ databases">
        <title>Massive genome expansion in bonnet fungi (Mycena s.s.) driven by repeated elements and novel gene families across ecological guilds.</title>
        <authorList>
            <consortium name="Lawrence Berkeley National Laboratory"/>
            <person name="Harder C.B."/>
            <person name="Miyauchi S."/>
            <person name="Viragh M."/>
            <person name="Kuo A."/>
            <person name="Thoen E."/>
            <person name="Andreopoulos B."/>
            <person name="Lu D."/>
            <person name="Skrede I."/>
            <person name="Drula E."/>
            <person name="Henrissat B."/>
            <person name="Morin E."/>
            <person name="Kohler A."/>
            <person name="Barry K."/>
            <person name="LaButti K."/>
            <person name="Morin E."/>
            <person name="Salamov A."/>
            <person name="Lipzen A."/>
            <person name="Mereny Z."/>
            <person name="Hegedus B."/>
            <person name="Baldrian P."/>
            <person name="Stursova M."/>
            <person name="Weitz H."/>
            <person name="Taylor A."/>
            <person name="Grigoriev I.V."/>
            <person name="Nagy L.G."/>
            <person name="Martin F."/>
            <person name="Kauserud H."/>
        </authorList>
    </citation>
    <scope>NUCLEOTIDE SEQUENCE</scope>
    <source>
        <strain evidence="4">CBHHK002</strain>
    </source>
</reference>
<dbReference type="PANTHER" id="PTHR34997">
    <property type="entry name" value="AM15"/>
    <property type="match status" value="1"/>
</dbReference>
<dbReference type="InterPro" id="IPR036779">
    <property type="entry name" value="LysM_dom_sf"/>
</dbReference>
<dbReference type="GO" id="GO:0008061">
    <property type="term" value="F:chitin binding"/>
    <property type="evidence" value="ECO:0007669"/>
    <property type="project" value="UniProtKB-KW"/>
</dbReference>
<dbReference type="PROSITE" id="PS51782">
    <property type="entry name" value="LYSM"/>
    <property type="match status" value="3"/>
</dbReference>
<evidence type="ECO:0000313" key="4">
    <source>
        <dbReference type="EMBL" id="KAJ7337722.1"/>
    </source>
</evidence>
<accession>A0AAD6ZUE0</accession>
<feature type="domain" description="LysM" evidence="3">
    <location>
        <begin position="136"/>
        <end position="182"/>
    </location>
</feature>
<sequence length="185" mass="19019">PGGPGGCAQTYTVVSGDTCSHIESTHSISDAQLHALNPSINSGCTSMFPFYLLCQYVPSVFARSECRPKTLTGSGGTCTSTYTVVSGDTCSHIESTHGISDAQLHALNPAINSGCTNLSIGQKLCLSGGSGGSGCTQYTVVSGDTCSHIESTHGISDAQLHAQNPAINSGCTSTFPFQLFNLSMS</sequence>
<evidence type="ECO:0000313" key="5">
    <source>
        <dbReference type="Proteomes" id="UP001218218"/>
    </source>
</evidence>
<feature type="non-terminal residue" evidence="4">
    <location>
        <position position="185"/>
    </location>
</feature>
<keyword evidence="1" id="KW-0147">Chitin-binding</keyword>
<dbReference type="AlphaFoldDB" id="A0AAD6ZUE0"/>
<evidence type="ECO:0000256" key="1">
    <source>
        <dbReference type="ARBA" id="ARBA00022669"/>
    </source>
</evidence>
<proteinExistence type="predicted"/>
<evidence type="ECO:0000259" key="3">
    <source>
        <dbReference type="PROSITE" id="PS51782"/>
    </source>
</evidence>
<dbReference type="InterPro" id="IPR052210">
    <property type="entry name" value="LysM1-like"/>
</dbReference>
<dbReference type="CDD" id="cd00118">
    <property type="entry name" value="LysM"/>
    <property type="match status" value="3"/>
</dbReference>
<organism evidence="4 5">
    <name type="scientific">Mycena albidolilacea</name>
    <dbReference type="NCBI Taxonomy" id="1033008"/>
    <lineage>
        <taxon>Eukaryota</taxon>
        <taxon>Fungi</taxon>
        <taxon>Dikarya</taxon>
        <taxon>Basidiomycota</taxon>
        <taxon>Agaricomycotina</taxon>
        <taxon>Agaricomycetes</taxon>
        <taxon>Agaricomycetidae</taxon>
        <taxon>Agaricales</taxon>
        <taxon>Marasmiineae</taxon>
        <taxon>Mycenaceae</taxon>
        <taxon>Mycena</taxon>
    </lineage>
</organism>
<dbReference type="InterPro" id="IPR018392">
    <property type="entry name" value="LysM"/>
</dbReference>